<name>A0AAV4QY74_9ARAC</name>
<protein>
    <submittedName>
        <fullName evidence="1">Uncharacterized protein</fullName>
    </submittedName>
</protein>
<dbReference type="EMBL" id="BPLQ01005166">
    <property type="protein sequence ID" value="GIY13031.1"/>
    <property type="molecule type" value="Genomic_DNA"/>
</dbReference>
<accession>A0AAV4QY74</accession>
<reference evidence="1 2" key="1">
    <citation type="submission" date="2021-06" db="EMBL/GenBank/DDBJ databases">
        <title>Caerostris darwini draft genome.</title>
        <authorList>
            <person name="Kono N."/>
            <person name="Arakawa K."/>
        </authorList>
    </citation>
    <scope>NUCLEOTIDE SEQUENCE [LARGE SCALE GENOMIC DNA]</scope>
</reference>
<evidence type="ECO:0000313" key="1">
    <source>
        <dbReference type="EMBL" id="GIY13031.1"/>
    </source>
</evidence>
<proteinExistence type="predicted"/>
<keyword evidence="2" id="KW-1185">Reference proteome</keyword>
<dbReference type="Proteomes" id="UP001054837">
    <property type="component" value="Unassembled WGS sequence"/>
</dbReference>
<comment type="caution">
    <text evidence="1">The sequence shown here is derived from an EMBL/GenBank/DDBJ whole genome shotgun (WGS) entry which is preliminary data.</text>
</comment>
<dbReference type="AlphaFoldDB" id="A0AAV4QY74"/>
<gene>
    <name evidence="1" type="ORF">CDAR_96581</name>
</gene>
<evidence type="ECO:0000313" key="2">
    <source>
        <dbReference type="Proteomes" id="UP001054837"/>
    </source>
</evidence>
<sequence length="167" mass="18748">MIWATGTDFNVCTPFRARVHLIKQPPERTGAGTSFVSPPLHPSPPLTRGTTPHAHAFSFGVREVSHSIFNAATNLTFKILTNYIVGGIFSHGHRTEQDDPEECRCAVCQEEKRADDLWNVPRGEWTAGEWLMILNGDQTTTCHSRKLIPSQGLLMVFVCERSLSFRR</sequence>
<organism evidence="1 2">
    <name type="scientific">Caerostris darwini</name>
    <dbReference type="NCBI Taxonomy" id="1538125"/>
    <lineage>
        <taxon>Eukaryota</taxon>
        <taxon>Metazoa</taxon>
        <taxon>Ecdysozoa</taxon>
        <taxon>Arthropoda</taxon>
        <taxon>Chelicerata</taxon>
        <taxon>Arachnida</taxon>
        <taxon>Araneae</taxon>
        <taxon>Araneomorphae</taxon>
        <taxon>Entelegynae</taxon>
        <taxon>Araneoidea</taxon>
        <taxon>Araneidae</taxon>
        <taxon>Caerostris</taxon>
    </lineage>
</organism>